<dbReference type="RefSeq" id="WP_013701975.1">
    <property type="nucleotide sequence ID" value="NC_015385.1"/>
</dbReference>
<dbReference type="GeneID" id="302998944"/>
<accession>F2NVW7</accession>
<dbReference type="STRING" id="869209.Tresu_1803"/>
<dbReference type="OrthoDB" id="361618at2"/>
<organism evidence="2 3">
    <name type="scientific">Treponema succinifaciens (strain ATCC 33096 / DSM 2489 / 6091)</name>
    <dbReference type="NCBI Taxonomy" id="869209"/>
    <lineage>
        <taxon>Bacteria</taxon>
        <taxon>Pseudomonadati</taxon>
        <taxon>Spirochaetota</taxon>
        <taxon>Spirochaetia</taxon>
        <taxon>Spirochaetales</taxon>
        <taxon>Treponemataceae</taxon>
        <taxon>Treponema</taxon>
    </lineage>
</organism>
<reference evidence="2 3" key="1">
    <citation type="journal article" date="2011" name="Stand. Genomic Sci.">
        <title>Complete genome sequence of Treponema succinifaciens type strain (6091).</title>
        <authorList>
            <person name="Han C."/>
            <person name="Gronow S."/>
            <person name="Teshima H."/>
            <person name="Lapidus A."/>
            <person name="Nolan M."/>
            <person name="Lucas S."/>
            <person name="Hammon N."/>
            <person name="Deshpande S."/>
            <person name="Cheng J.F."/>
            <person name="Zeytun A."/>
            <person name="Tapia R."/>
            <person name="Goodwin L."/>
            <person name="Pitluck S."/>
            <person name="Liolios K."/>
            <person name="Pagani I."/>
            <person name="Ivanova N."/>
            <person name="Mavromatis K."/>
            <person name="Mikhailova N."/>
            <person name="Huntemann M."/>
            <person name="Pati A."/>
            <person name="Chen A."/>
            <person name="Palaniappan K."/>
            <person name="Land M."/>
            <person name="Hauser L."/>
            <person name="Brambilla E.M."/>
            <person name="Rohde M."/>
            <person name="Goker M."/>
            <person name="Woyke T."/>
            <person name="Bristow J."/>
            <person name="Eisen J.A."/>
            <person name="Markowitz V."/>
            <person name="Hugenholtz P."/>
            <person name="Kyrpides N.C."/>
            <person name="Klenk H.P."/>
            <person name="Detter J.C."/>
        </authorList>
    </citation>
    <scope>NUCLEOTIDE SEQUENCE [LARGE SCALE GENOMIC DNA]</scope>
    <source>
        <strain evidence="3">ATCC 33096 / DSM 2489 / 6091</strain>
    </source>
</reference>
<protein>
    <submittedName>
        <fullName evidence="2">Uncharacterized protein</fullName>
    </submittedName>
</protein>
<keyword evidence="1" id="KW-0472">Membrane</keyword>
<dbReference type="eggNOG" id="ENOG5031CUB">
    <property type="taxonomic scope" value="Bacteria"/>
</dbReference>
<feature type="transmembrane region" description="Helical" evidence="1">
    <location>
        <begin position="12"/>
        <end position="32"/>
    </location>
</feature>
<keyword evidence="1" id="KW-0812">Transmembrane</keyword>
<dbReference type="AlphaFoldDB" id="F2NVW7"/>
<keyword evidence="1" id="KW-1133">Transmembrane helix</keyword>
<dbReference type="HOGENOM" id="CLU_1077445_0_0_12"/>
<dbReference type="EMBL" id="CP002631">
    <property type="protein sequence ID" value="AEB14694.1"/>
    <property type="molecule type" value="Genomic_DNA"/>
</dbReference>
<proteinExistence type="predicted"/>
<dbReference type="Proteomes" id="UP000006852">
    <property type="component" value="Chromosome"/>
</dbReference>
<sequence length="261" mass="28975">MGGVCFAKKLKTAFFLFAMLFVSCGLDTFYYLEPPKTDGHTTKYTSTDRPQLYFSFLTNEEGDNSDYGSSDFSFLGTEVYYKIYNNYSTMVSAQSSIDSLNSSSDVSAAATNIINSRNYKTLLFSSYNQTPLIPEKNDDRYVYIRLNSIKGSSEYSAVVCYGTSAMESYVAGSSGITLIGKPLRNVSSGSGYGFDFKKTDNGNPLPVSSDEDVNWSSSSEDGVWYVDMWAVSVGRDSSYSPSYSKLLHLGSISIREEWYDD</sequence>
<evidence type="ECO:0000313" key="2">
    <source>
        <dbReference type="EMBL" id="AEB14694.1"/>
    </source>
</evidence>
<name>F2NVW7_TRES6</name>
<evidence type="ECO:0000256" key="1">
    <source>
        <dbReference type="SAM" id="Phobius"/>
    </source>
</evidence>
<dbReference type="KEGG" id="tsu:Tresu_1803"/>
<gene>
    <name evidence="2" type="ordered locus">Tresu_1803</name>
</gene>
<reference evidence="3" key="2">
    <citation type="submission" date="2011-04" db="EMBL/GenBank/DDBJ databases">
        <title>The complete genome of chromosome of Treponema succinifaciens DSM 2489.</title>
        <authorList>
            <person name="Lucas S."/>
            <person name="Copeland A."/>
            <person name="Lapidus A."/>
            <person name="Bruce D."/>
            <person name="Goodwin L."/>
            <person name="Pitluck S."/>
            <person name="Peters L."/>
            <person name="Kyrpides N."/>
            <person name="Mavromatis K."/>
            <person name="Ivanova N."/>
            <person name="Ovchinnikova G."/>
            <person name="Teshima H."/>
            <person name="Detter J.C."/>
            <person name="Tapia R."/>
            <person name="Han C."/>
            <person name="Land M."/>
            <person name="Hauser L."/>
            <person name="Markowitz V."/>
            <person name="Cheng J.-F."/>
            <person name="Hugenholtz P."/>
            <person name="Woyke T."/>
            <person name="Wu D."/>
            <person name="Gronow S."/>
            <person name="Wellnitz S."/>
            <person name="Brambilla E."/>
            <person name="Klenk H.-P."/>
            <person name="Eisen J.A."/>
        </authorList>
    </citation>
    <scope>NUCLEOTIDE SEQUENCE [LARGE SCALE GENOMIC DNA]</scope>
    <source>
        <strain evidence="3">ATCC 33096 / DSM 2489 / 6091</strain>
    </source>
</reference>
<evidence type="ECO:0000313" key="3">
    <source>
        <dbReference type="Proteomes" id="UP000006852"/>
    </source>
</evidence>
<keyword evidence="3" id="KW-1185">Reference proteome</keyword>